<dbReference type="AlphaFoldDB" id="A0AA35ZB70"/>
<dbReference type="PANTHER" id="PTHR34835:SF90">
    <property type="entry name" value="AMINOTRANSFERASE-LIKE PLANT MOBILE DOMAIN-CONTAINING PROTEIN"/>
    <property type="match status" value="1"/>
</dbReference>
<gene>
    <name evidence="2" type="ORF">LSALG_LOCUS28288</name>
</gene>
<dbReference type="Proteomes" id="UP001177003">
    <property type="component" value="Chromosome 6"/>
</dbReference>
<protein>
    <submittedName>
        <fullName evidence="2">Uncharacterized protein</fullName>
    </submittedName>
</protein>
<dbReference type="EMBL" id="OX465082">
    <property type="protein sequence ID" value="CAI9289024.1"/>
    <property type="molecule type" value="Genomic_DNA"/>
</dbReference>
<dbReference type="PANTHER" id="PTHR34835">
    <property type="entry name" value="OS07G0283600 PROTEIN-RELATED"/>
    <property type="match status" value="1"/>
</dbReference>
<proteinExistence type="predicted"/>
<keyword evidence="3" id="KW-1185">Reference proteome</keyword>
<feature type="transmembrane region" description="Helical" evidence="1">
    <location>
        <begin position="172"/>
        <end position="189"/>
    </location>
</feature>
<keyword evidence="1" id="KW-0812">Transmembrane</keyword>
<accession>A0AA35ZB70</accession>
<evidence type="ECO:0000256" key="1">
    <source>
        <dbReference type="SAM" id="Phobius"/>
    </source>
</evidence>
<name>A0AA35ZB70_LACSI</name>
<keyword evidence="1" id="KW-1133">Transmembrane helix</keyword>
<keyword evidence="1" id="KW-0472">Membrane</keyword>
<reference evidence="2" key="1">
    <citation type="submission" date="2023-04" db="EMBL/GenBank/DDBJ databases">
        <authorList>
            <person name="Vijverberg K."/>
            <person name="Xiong W."/>
            <person name="Schranz E."/>
        </authorList>
    </citation>
    <scope>NUCLEOTIDE SEQUENCE</scope>
</reference>
<evidence type="ECO:0000313" key="3">
    <source>
        <dbReference type="Proteomes" id="UP001177003"/>
    </source>
</evidence>
<sequence>MIHNQSNLQIEKNGKIEYENVNVKKREGKVRKVSKEYPEGLRRLATRMNFGRVSAAVKVISHTQKNGIVSMGFGSLLNIDMDNTSGLLNYYLLDYYDPQSTRLFLEKFVITINKEMVHDMLGFVESTLSGTNQINVVNKLVLVKEFSKIDWCKDILDCLLNRKQLWRRDDKTCYYSGPILILTLVYVYNMKFSNVKIMKRVLFVRHVTGDVLEKIEKLEINMGGFGRKL</sequence>
<evidence type="ECO:0000313" key="2">
    <source>
        <dbReference type="EMBL" id="CAI9289024.1"/>
    </source>
</evidence>
<organism evidence="2 3">
    <name type="scientific">Lactuca saligna</name>
    <name type="common">Willowleaf lettuce</name>
    <dbReference type="NCBI Taxonomy" id="75948"/>
    <lineage>
        <taxon>Eukaryota</taxon>
        <taxon>Viridiplantae</taxon>
        <taxon>Streptophyta</taxon>
        <taxon>Embryophyta</taxon>
        <taxon>Tracheophyta</taxon>
        <taxon>Spermatophyta</taxon>
        <taxon>Magnoliopsida</taxon>
        <taxon>eudicotyledons</taxon>
        <taxon>Gunneridae</taxon>
        <taxon>Pentapetalae</taxon>
        <taxon>asterids</taxon>
        <taxon>campanulids</taxon>
        <taxon>Asterales</taxon>
        <taxon>Asteraceae</taxon>
        <taxon>Cichorioideae</taxon>
        <taxon>Cichorieae</taxon>
        <taxon>Lactucinae</taxon>
        <taxon>Lactuca</taxon>
    </lineage>
</organism>